<accession>A0A6A4I5D1</accession>
<proteinExistence type="predicted"/>
<evidence type="ECO:0000313" key="1">
    <source>
        <dbReference type="EMBL" id="KAE9404638.1"/>
    </source>
</evidence>
<keyword evidence="2" id="KW-1185">Reference proteome</keyword>
<dbReference type="EMBL" id="ML769415">
    <property type="protein sequence ID" value="KAE9404638.1"/>
    <property type="molecule type" value="Genomic_DNA"/>
</dbReference>
<evidence type="ECO:0000313" key="2">
    <source>
        <dbReference type="Proteomes" id="UP000799118"/>
    </source>
</evidence>
<sequence>MATDSRPYDAKFWEEARIRSLEPGGFGKDRVEIWMKLLNVEASSDEEIPDMLPEHADERQIRLDTDRSFVLYPDGDVQGHQEELNAAARVNFPQTPILVLLSRLP</sequence>
<organism evidence="1 2">
    <name type="scientific">Gymnopus androsaceus JB14</name>
    <dbReference type="NCBI Taxonomy" id="1447944"/>
    <lineage>
        <taxon>Eukaryota</taxon>
        <taxon>Fungi</taxon>
        <taxon>Dikarya</taxon>
        <taxon>Basidiomycota</taxon>
        <taxon>Agaricomycotina</taxon>
        <taxon>Agaricomycetes</taxon>
        <taxon>Agaricomycetidae</taxon>
        <taxon>Agaricales</taxon>
        <taxon>Marasmiineae</taxon>
        <taxon>Omphalotaceae</taxon>
        <taxon>Gymnopus</taxon>
    </lineage>
</organism>
<protein>
    <recommendedName>
        <fullName evidence="3">Rab-GAP TBC domain-containing protein</fullName>
    </recommendedName>
</protein>
<evidence type="ECO:0008006" key="3">
    <source>
        <dbReference type="Google" id="ProtNLM"/>
    </source>
</evidence>
<dbReference type="AlphaFoldDB" id="A0A6A4I5D1"/>
<name>A0A6A4I5D1_9AGAR</name>
<reference evidence="1" key="1">
    <citation type="journal article" date="2019" name="Environ. Microbiol.">
        <title>Fungal ecological strategies reflected in gene transcription - a case study of two litter decomposers.</title>
        <authorList>
            <person name="Barbi F."/>
            <person name="Kohler A."/>
            <person name="Barry K."/>
            <person name="Baskaran P."/>
            <person name="Daum C."/>
            <person name="Fauchery L."/>
            <person name="Ihrmark K."/>
            <person name="Kuo A."/>
            <person name="LaButti K."/>
            <person name="Lipzen A."/>
            <person name="Morin E."/>
            <person name="Grigoriev I.V."/>
            <person name="Henrissat B."/>
            <person name="Lindahl B."/>
            <person name="Martin F."/>
        </authorList>
    </citation>
    <scope>NUCLEOTIDE SEQUENCE</scope>
    <source>
        <strain evidence="1">JB14</strain>
    </source>
</reference>
<dbReference type="OrthoDB" id="3047258at2759"/>
<dbReference type="Gene3D" id="1.10.8.1310">
    <property type="match status" value="1"/>
</dbReference>
<gene>
    <name evidence="1" type="ORF">BT96DRAFT_989200</name>
</gene>
<dbReference type="Proteomes" id="UP000799118">
    <property type="component" value="Unassembled WGS sequence"/>
</dbReference>